<dbReference type="AlphaFoldDB" id="A0A4P7PPS6"/>
<proteinExistence type="predicted"/>
<organism evidence="1 2">
    <name type="scientific">Flavobacterium sangjuense</name>
    <dbReference type="NCBI Taxonomy" id="2518177"/>
    <lineage>
        <taxon>Bacteria</taxon>
        <taxon>Pseudomonadati</taxon>
        <taxon>Bacteroidota</taxon>
        <taxon>Flavobacteriia</taxon>
        <taxon>Flavobacteriales</taxon>
        <taxon>Flavobacteriaceae</taxon>
        <taxon>Flavobacterium</taxon>
    </lineage>
</organism>
<accession>A0A4P7PPS6</accession>
<name>A0A4P7PPS6_9FLAO</name>
<dbReference type="EMBL" id="CP038810">
    <property type="protein sequence ID" value="QBZ96589.1"/>
    <property type="molecule type" value="Genomic_DNA"/>
</dbReference>
<dbReference type="Proteomes" id="UP000296862">
    <property type="component" value="Chromosome"/>
</dbReference>
<dbReference type="KEGG" id="fsn:GS03_00062"/>
<evidence type="ECO:0000313" key="2">
    <source>
        <dbReference type="Proteomes" id="UP000296862"/>
    </source>
</evidence>
<dbReference type="InterPro" id="IPR036641">
    <property type="entry name" value="HPT_dom_sf"/>
</dbReference>
<reference evidence="1 2" key="1">
    <citation type="submission" date="2019-04" db="EMBL/GenBank/DDBJ databases">
        <title>Flavobacterium sp. GS03.</title>
        <authorList>
            <person name="Kim H."/>
        </authorList>
    </citation>
    <scope>NUCLEOTIDE SEQUENCE [LARGE SCALE GENOMIC DNA]</scope>
    <source>
        <strain evidence="1 2">GS03</strain>
    </source>
</reference>
<dbReference type="SUPFAM" id="SSF47226">
    <property type="entry name" value="Histidine-containing phosphotransfer domain, HPT domain"/>
    <property type="match status" value="1"/>
</dbReference>
<dbReference type="OrthoDB" id="1441381at2"/>
<protein>
    <recommendedName>
        <fullName evidence="3">HPt domain-containing protein</fullName>
    </recommendedName>
</protein>
<gene>
    <name evidence="1" type="ORF">GS03_00062</name>
</gene>
<dbReference type="RefSeq" id="WP_136150592.1">
    <property type="nucleotide sequence ID" value="NZ_CP038810.1"/>
</dbReference>
<dbReference type="GO" id="GO:0000160">
    <property type="term" value="P:phosphorelay signal transduction system"/>
    <property type="evidence" value="ECO:0007669"/>
    <property type="project" value="InterPro"/>
</dbReference>
<sequence length="105" mass="12357">MEKPNIEYINKLSRNEEVIKQKFIAVLKFELPIEVDAYYVSLHLKKWPQTMECIHKLKHKIAILGLENSYHLADEYEKSDPGSRKDLQLAFEKTLTLMLHFVNGI</sequence>
<evidence type="ECO:0000313" key="1">
    <source>
        <dbReference type="EMBL" id="QBZ96589.1"/>
    </source>
</evidence>
<evidence type="ECO:0008006" key="3">
    <source>
        <dbReference type="Google" id="ProtNLM"/>
    </source>
</evidence>
<keyword evidence="2" id="KW-1185">Reference proteome</keyword>